<name>A0A919G4Z3_9ACTN</name>
<sequence>MSTETEFVSDALRFLQEIGADTSGVEAGTNLFDTGVLDSLGTLAFLDFLEQQMGEEIEVEALDIDSIATLHGAHQFVQGHTQA</sequence>
<dbReference type="GeneID" id="95355565"/>
<dbReference type="Pfam" id="PF00550">
    <property type="entry name" value="PP-binding"/>
    <property type="match status" value="1"/>
</dbReference>
<reference evidence="2" key="1">
    <citation type="journal article" date="2014" name="Int. J. Syst. Evol. Microbiol.">
        <title>Complete genome sequence of Corynebacterium casei LMG S-19264T (=DSM 44701T), isolated from a smear-ripened cheese.</title>
        <authorList>
            <consortium name="US DOE Joint Genome Institute (JGI-PGF)"/>
            <person name="Walter F."/>
            <person name="Albersmeier A."/>
            <person name="Kalinowski J."/>
            <person name="Ruckert C."/>
        </authorList>
    </citation>
    <scope>NUCLEOTIDE SEQUENCE</scope>
    <source>
        <strain evidence="2">JCM 4646</strain>
    </source>
</reference>
<comment type="caution">
    <text evidence="2">The sequence shown here is derived from an EMBL/GenBank/DDBJ whole genome shotgun (WGS) entry which is preliminary data.</text>
</comment>
<proteinExistence type="predicted"/>
<feature type="domain" description="Carrier" evidence="1">
    <location>
        <begin position="2"/>
        <end position="81"/>
    </location>
</feature>
<dbReference type="Proteomes" id="UP000617734">
    <property type="component" value="Unassembled WGS sequence"/>
</dbReference>
<reference evidence="2" key="2">
    <citation type="submission" date="2020-09" db="EMBL/GenBank/DDBJ databases">
        <authorList>
            <person name="Sun Q."/>
            <person name="Ohkuma M."/>
        </authorList>
    </citation>
    <scope>NUCLEOTIDE SEQUENCE</scope>
    <source>
        <strain evidence="2">JCM 4646</strain>
    </source>
</reference>
<dbReference type="AlphaFoldDB" id="A0A919G4Z3"/>
<dbReference type="EMBL" id="BNBO01000034">
    <property type="protein sequence ID" value="GHH77789.1"/>
    <property type="molecule type" value="Genomic_DNA"/>
</dbReference>
<evidence type="ECO:0000313" key="2">
    <source>
        <dbReference type="EMBL" id="GHH77789.1"/>
    </source>
</evidence>
<protein>
    <recommendedName>
        <fullName evidence="1">Carrier domain-containing protein</fullName>
    </recommendedName>
</protein>
<dbReference type="RefSeq" id="WP_190213328.1">
    <property type="nucleotide sequence ID" value="NZ_BNBO01000034.1"/>
</dbReference>
<dbReference type="InterPro" id="IPR009081">
    <property type="entry name" value="PP-bd_ACP"/>
</dbReference>
<evidence type="ECO:0000259" key="1">
    <source>
        <dbReference type="PROSITE" id="PS50075"/>
    </source>
</evidence>
<accession>A0A919G4Z3</accession>
<organism evidence="2 3">
    <name type="scientific">Kitasatospora indigofera</name>
    <dbReference type="NCBI Taxonomy" id="67307"/>
    <lineage>
        <taxon>Bacteria</taxon>
        <taxon>Bacillati</taxon>
        <taxon>Actinomycetota</taxon>
        <taxon>Actinomycetes</taxon>
        <taxon>Kitasatosporales</taxon>
        <taxon>Streptomycetaceae</taxon>
        <taxon>Kitasatospora</taxon>
    </lineage>
</organism>
<gene>
    <name evidence="2" type="ORF">GCM10018781_51970</name>
</gene>
<dbReference type="Gene3D" id="1.10.1200.10">
    <property type="entry name" value="ACP-like"/>
    <property type="match status" value="1"/>
</dbReference>
<keyword evidence="3" id="KW-1185">Reference proteome</keyword>
<dbReference type="PROSITE" id="PS50075">
    <property type="entry name" value="CARRIER"/>
    <property type="match status" value="1"/>
</dbReference>
<evidence type="ECO:0000313" key="3">
    <source>
        <dbReference type="Proteomes" id="UP000617734"/>
    </source>
</evidence>
<dbReference type="InterPro" id="IPR036736">
    <property type="entry name" value="ACP-like_sf"/>
</dbReference>
<dbReference type="SUPFAM" id="SSF47336">
    <property type="entry name" value="ACP-like"/>
    <property type="match status" value="1"/>
</dbReference>